<protein>
    <submittedName>
        <fullName evidence="3">Uncharacterized protein</fullName>
    </submittedName>
</protein>
<evidence type="ECO:0000256" key="2">
    <source>
        <dbReference type="SAM" id="SignalP"/>
    </source>
</evidence>
<evidence type="ECO:0000256" key="1">
    <source>
        <dbReference type="ARBA" id="ARBA00022729"/>
    </source>
</evidence>
<sequence length="81" mass="8878">MNKPLIKLSLLSALLISSQGWCGNTSVDLRFGHNTNSEANDSRIKVMHQADNGFYFSVEAAQTITIRFLAIPIATVPMIKA</sequence>
<feature type="signal peptide" evidence="2">
    <location>
        <begin position="1"/>
        <end position="22"/>
    </location>
</feature>
<dbReference type="AlphaFoldDB" id="A0A447UQL2"/>
<dbReference type="Gene3D" id="2.40.160.40">
    <property type="entry name" value="monomeric porin ompg"/>
    <property type="match status" value="1"/>
</dbReference>
<keyword evidence="1 2" id="KW-0732">Signal</keyword>
<evidence type="ECO:0000313" key="3">
    <source>
        <dbReference type="EMBL" id="VEB92976.1"/>
    </source>
</evidence>
<accession>A0A447UQL2</accession>
<feature type="chain" id="PRO_5019314303" evidence="2">
    <location>
        <begin position="23"/>
        <end position="81"/>
    </location>
</feature>
<organism evidence="3 4">
    <name type="scientific">Citrobacter koseri</name>
    <name type="common">Citrobacter diversus</name>
    <dbReference type="NCBI Taxonomy" id="545"/>
    <lineage>
        <taxon>Bacteria</taxon>
        <taxon>Pseudomonadati</taxon>
        <taxon>Pseudomonadota</taxon>
        <taxon>Gammaproteobacteria</taxon>
        <taxon>Enterobacterales</taxon>
        <taxon>Enterobacteriaceae</taxon>
        <taxon>Citrobacter</taxon>
    </lineage>
</organism>
<dbReference type="InterPro" id="IPR053713">
    <property type="entry name" value="Bact_OM_Channel_sf"/>
</dbReference>
<evidence type="ECO:0000313" key="4">
    <source>
        <dbReference type="Proteomes" id="UP000270272"/>
    </source>
</evidence>
<proteinExistence type="predicted"/>
<dbReference type="Proteomes" id="UP000270272">
    <property type="component" value="Chromosome"/>
</dbReference>
<gene>
    <name evidence="3" type="ORF">NCTC11075_03845</name>
</gene>
<reference evidence="3 4" key="1">
    <citation type="submission" date="2018-12" db="EMBL/GenBank/DDBJ databases">
        <authorList>
            <consortium name="Pathogen Informatics"/>
        </authorList>
    </citation>
    <scope>NUCLEOTIDE SEQUENCE [LARGE SCALE GENOMIC DNA]</scope>
    <source>
        <strain evidence="3 4">NCTC11075</strain>
    </source>
</reference>
<name>A0A447UQL2_CITKO</name>
<dbReference type="EMBL" id="LR134204">
    <property type="protein sequence ID" value="VEB92976.1"/>
    <property type="molecule type" value="Genomic_DNA"/>
</dbReference>